<evidence type="ECO:0000313" key="2">
    <source>
        <dbReference type="EMBL" id="QCD36596.1"/>
    </source>
</evidence>
<feature type="transmembrane region" description="Helical" evidence="1">
    <location>
        <begin position="133"/>
        <end position="153"/>
    </location>
</feature>
<reference evidence="2 3" key="1">
    <citation type="submission" date="2019-02" db="EMBL/GenBank/DDBJ databases">
        <title>Isolation and identification of novel species under the genus Muribaculum.</title>
        <authorList>
            <person name="Miyake S."/>
            <person name="Ding Y."/>
            <person name="Low A."/>
            <person name="Soh M."/>
            <person name="Seedorf H."/>
        </authorList>
    </citation>
    <scope>NUCLEOTIDE SEQUENCE [LARGE SCALE GENOMIC DNA]</scope>
    <source>
        <strain evidence="2 3">TLL-A4</strain>
    </source>
</reference>
<gene>
    <name evidence="2" type="ORF">E7746_12250</name>
</gene>
<proteinExistence type="predicted"/>
<organism evidence="2 3">
    <name type="scientific">Muribaculum gordoncarteri</name>
    <dbReference type="NCBI Taxonomy" id="2530390"/>
    <lineage>
        <taxon>Bacteria</taxon>
        <taxon>Pseudomonadati</taxon>
        <taxon>Bacteroidota</taxon>
        <taxon>Bacteroidia</taxon>
        <taxon>Bacteroidales</taxon>
        <taxon>Muribaculaceae</taxon>
        <taxon>Muribaculum</taxon>
    </lineage>
</organism>
<name>A0A4P7VQM0_9BACT</name>
<dbReference type="KEGG" id="mgod:E7746_12250"/>
<feature type="transmembrane region" description="Helical" evidence="1">
    <location>
        <begin position="28"/>
        <end position="50"/>
    </location>
</feature>
<evidence type="ECO:0000256" key="1">
    <source>
        <dbReference type="SAM" id="Phobius"/>
    </source>
</evidence>
<protein>
    <submittedName>
        <fullName evidence="2">DUF4405 domain-containing protein</fullName>
    </submittedName>
</protein>
<evidence type="ECO:0000313" key="3">
    <source>
        <dbReference type="Proteomes" id="UP000297031"/>
    </source>
</evidence>
<accession>A0A4P7VQM0</accession>
<keyword evidence="1" id="KW-0812">Transmembrane</keyword>
<sequence length="162" mass="18663">MFCINQFRAIGCYDNNRKRSVMNKNLKTIIDSALVLCFVVVLTTGVMLHLKKHGIIIEPRPLLKMLHYCTGFVMVALTAVHVGNYIKSFKALSVKYPYTVINSQVLMVMLAIVFLTGLVKLLSPVKILNLGLWHYWLGIIMSVAAVIHLWRMLPWLMRKYRR</sequence>
<keyword evidence="1" id="KW-0472">Membrane</keyword>
<dbReference type="Proteomes" id="UP000297031">
    <property type="component" value="Chromosome"/>
</dbReference>
<feature type="transmembrane region" description="Helical" evidence="1">
    <location>
        <begin position="65"/>
        <end position="86"/>
    </location>
</feature>
<feature type="transmembrane region" description="Helical" evidence="1">
    <location>
        <begin position="98"/>
        <end position="121"/>
    </location>
</feature>
<keyword evidence="1" id="KW-1133">Transmembrane helix</keyword>
<keyword evidence="3" id="KW-1185">Reference proteome</keyword>
<dbReference type="AlphaFoldDB" id="A0A4P7VQM0"/>
<dbReference type="EMBL" id="CP039393">
    <property type="protein sequence ID" value="QCD36596.1"/>
    <property type="molecule type" value="Genomic_DNA"/>
</dbReference>